<evidence type="ECO:0000256" key="2">
    <source>
        <dbReference type="ARBA" id="ARBA00024867"/>
    </source>
</evidence>
<keyword evidence="6" id="KW-0238">DNA-binding</keyword>
<gene>
    <name evidence="6" type="ORF">DXA38_12695</name>
</gene>
<dbReference type="GO" id="GO:0003677">
    <property type="term" value="F:DNA binding"/>
    <property type="evidence" value="ECO:0007669"/>
    <property type="project" value="UniProtKB-KW"/>
</dbReference>
<feature type="domain" description="HTH LytTR-type" evidence="5">
    <location>
        <begin position="138"/>
        <end position="232"/>
    </location>
</feature>
<protein>
    <recommendedName>
        <fullName evidence="1">Stage 0 sporulation protein A homolog</fullName>
    </recommendedName>
</protein>
<dbReference type="Gene3D" id="3.40.50.2300">
    <property type="match status" value="1"/>
</dbReference>
<organism evidence="6 7">
    <name type="scientific">Clostridium innocuum</name>
    <dbReference type="NCBI Taxonomy" id="1522"/>
    <lineage>
        <taxon>Bacteria</taxon>
        <taxon>Bacillati</taxon>
        <taxon>Bacillota</taxon>
        <taxon>Clostridia</taxon>
        <taxon>Eubacteriales</taxon>
        <taxon>Clostridiaceae</taxon>
        <taxon>Clostridium</taxon>
    </lineage>
</organism>
<evidence type="ECO:0000256" key="3">
    <source>
        <dbReference type="PROSITE-ProRule" id="PRU00169"/>
    </source>
</evidence>
<dbReference type="InterPro" id="IPR046947">
    <property type="entry name" value="LytR-like"/>
</dbReference>
<dbReference type="PROSITE" id="PS50110">
    <property type="entry name" value="RESPONSE_REGULATORY"/>
    <property type="match status" value="1"/>
</dbReference>
<dbReference type="SMART" id="SM00850">
    <property type="entry name" value="LytTR"/>
    <property type="match status" value="1"/>
</dbReference>
<dbReference type="SMART" id="SM00448">
    <property type="entry name" value="REC"/>
    <property type="match status" value="1"/>
</dbReference>
<evidence type="ECO:0000259" key="5">
    <source>
        <dbReference type="PROSITE" id="PS50930"/>
    </source>
</evidence>
<name>A0A3E2VVI9_CLOIN</name>
<dbReference type="PANTHER" id="PTHR37299">
    <property type="entry name" value="TRANSCRIPTIONAL REGULATOR-RELATED"/>
    <property type="match status" value="1"/>
</dbReference>
<dbReference type="OrthoDB" id="9779387at2"/>
<evidence type="ECO:0000313" key="7">
    <source>
        <dbReference type="Proteomes" id="UP000260025"/>
    </source>
</evidence>
<proteinExistence type="predicted"/>
<dbReference type="PANTHER" id="PTHR37299:SF1">
    <property type="entry name" value="STAGE 0 SPORULATION PROTEIN A HOMOLOG"/>
    <property type="match status" value="1"/>
</dbReference>
<dbReference type="RefSeq" id="WP_117443499.1">
    <property type="nucleotide sequence ID" value="NZ_JAJFEN010000004.1"/>
</dbReference>
<keyword evidence="3" id="KW-0597">Phosphoprotein</keyword>
<evidence type="ECO:0000256" key="1">
    <source>
        <dbReference type="ARBA" id="ARBA00018672"/>
    </source>
</evidence>
<dbReference type="InterPro" id="IPR007492">
    <property type="entry name" value="LytTR_DNA-bd_dom"/>
</dbReference>
<comment type="function">
    <text evidence="2">May play the central regulatory role in sporulation. It may be an element of the effector pathway responsible for the activation of sporulation genes in response to nutritional stress. Spo0A may act in concert with spo0H (a sigma factor) to control the expression of some genes that are critical to the sporulation process.</text>
</comment>
<evidence type="ECO:0000313" key="6">
    <source>
        <dbReference type="EMBL" id="RGC14735.1"/>
    </source>
</evidence>
<evidence type="ECO:0000259" key="4">
    <source>
        <dbReference type="PROSITE" id="PS50110"/>
    </source>
</evidence>
<reference evidence="6 7" key="1">
    <citation type="submission" date="2018-08" db="EMBL/GenBank/DDBJ databases">
        <title>A genome reference for cultivated species of the human gut microbiota.</title>
        <authorList>
            <person name="Zou Y."/>
            <person name="Xue W."/>
            <person name="Luo G."/>
        </authorList>
    </citation>
    <scope>NUCLEOTIDE SEQUENCE [LARGE SCALE GENOMIC DNA]</scope>
    <source>
        <strain evidence="6 7">OF01-2LB</strain>
    </source>
</reference>
<dbReference type="PROSITE" id="PS50930">
    <property type="entry name" value="HTH_LYTTR"/>
    <property type="match status" value="1"/>
</dbReference>
<dbReference type="GO" id="GO:0000156">
    <property type="term" value="F:phosphorelay response regulator activity"/>
    <property type="evidence" value="ECO:0007669"/>
    <property type="project" value="InterPro"/>
</dbReference>
<dbReference type="SUPFAM" id="SSF52172">
    <property type="entry name" value="CheY-like"/>
    <property type="match status" value="1"/>
</dbReference>
<dbReference type="EMBL" id="QVEV01000018">
    <property type="protein sequence ID" value="RGC14735.1"/>
    <property type="molecule type" value="Genomic_DNA"/>
</dbReference>
<dbReference type="Pfam" id="PF00072">
    <property type="entry name" value="Response_reg"/>
    <property type="match status" value="1"/>
</dbReference>
<feature type="modified residue" description="4-aspartylphosphate" evidence="3">
    <location>
        <position position="56"/>
    </location>
</feature>
<dbReference type="InterPro" id="IPR001789">
    <property type="entry name" value="Sig_transdc_resp-reg_receiver"/>
</dbReference>
<dbReference type="Pfam" id="PF04397">
    <property type="entry name" value="LytTR"/>
    <property type="match status" value="1"/>
</dbReference>
<feature type="domain" description="Response regulatory" evidence="4">
    <location>
        <begin position="5"/>
        <end position="119"/>
    </location>
</feature>
<dbReference type="InterPro" id="IPR011006">
    <property type="entry name" value="CheY-like_superfamily"/>
</dbReference>
<comment type="caution">
    <text evidence="6">The sequence shown here is derived from an EMBL/GenBank/DDBJ whole genome shotgun (WGS) entry which is preliminary data.</text>
</comment>
<sequence length="234" mass="27424">MKPYSILIVDDHLDSAQLVKEDIQNLYPDLFAITIMNDEQIKKDILTVQYDLYILDIEMPAISGFDVAKILHNRQEEALIVFLTTHQELCIDGYEYRAFRFLVKENYQNFLKRTMDAVLEELRKRTTYIEVKNEAFVPVRILVNDIICAYTEKNYVILKTERGMFQVRTTLVEFEAAYGAFPFACPSKGMLVNLSYIDHIDYDRAVIYLKKGCGNIPVSRRKRKEFFNQYARGI</sequence>
<dbReference type="Proteomes" id="UP000260025">
    <property type="component" value="Unassembled WGS sequence"/>
</dbReference>
<accession>A0A3E2VVI9</accession>
<dbReference type="AlphaFoldDB" id="A0A3E2VVI9"/>
<dbReference type="Gene3D" id="2.40.50.1020">
    <property type="entry name" value="LytTr DNA-binding domain"/>
    <property type="match status" value="1"/>
</dbReference>